<comment type="caution">
    <text evidence="5">The sequence shown here is derived from an EMBL/GenBank/DDBJ whole genome shotgun (WGS) entry which is preliminary data.</text>
</comment>
<feature type="domain" description="Peptidase S9A N-terminal" evidence="4">
    <location>
        <begin position="208"/>
        <end position="389"/>
    </location>
</feature>
<proteinExistence type="predicted"/>
<dbReference type="AlphaFoldDB" id="A0A8J3A820"/>
<dbReference type="InterPro" id="IPR011042">
    <property type="entry name" value="6-blade_b-propeller_TolB-like"/>
</dbReference>
<dbReference type="GO" id="GO:0004252">
    <property type="term" value="F:serine-type endopeptidase activity"/>
    <property type="evidence" value="ECO:0007669"/>
    <property type="project" value="InterPro"/>
</dbReference>
<dbReference type="PANTHER" id="PTHR42776:SF27">
    <property type="entry name" value="DIPEPTIDYL PEPTIDASE FAMILY MEMBER 6"/>
    <property type="match status" value="1"/>
</dbReference>
<reference evidence="5" key="2">
    <citation type="submission" date="2020-09" db="EMBL/GenBank/DDBJ databases">
        <authorList>
            <person name="Sun Q."/>
            <person name="Zhou Y."/>
        </authorList>
    </citation>
    <scope>NUCLEOTIDE SEQUENCE</scope>
    <source>
        <strain evidence="5">CGMCC 1.14988</strain>
    </source>
</reference>
<organism evidence="5 6">
    <name type="scientific">Egicoccus halophilus</name>
    <dbReference type="NCBI Taxonomy" id="1670830"/>
    <lineage>
        <taxon>Bacteria</taxon>
        <taxon>Bacillati</taxon>
        <taxon>Actinomycetota</taxon>
        <taxon>Nitriliruptoria</taxon>
        <taxon>Egicoccales</taxon>
        <taxon>Egicoccaceae</taxon>
        <taxon>Egicoccus</taxon>
    </lineage>
</organism>
<dbReference type="Gene3D" id="2.130.10.120">
    <property type="entry name" value="Prolyl oligopeptidase, N-terminal domain"/>
    <property type="match status" value="1"/>
</dbReference>
<gene>
    <name evidence="5" type="ORF">GCM10011354_04990</name>
</gene>
<dbReference type="Pfam" id="PF02897">
    <property type="entry name" value="Peptidase_S9_N"/>
    <property type="match status" value="1"/>
</dbReference>
<name>A0A8J3A820_9ACTN</name>
<evidence type="ECO:0000259" key="3">
    <source>
        <dbReference type="Pfam" id="PF00326"/>
    </source>
</evidence>
<dbReference type="InterPro" id="IPR023302">
    <property type="entry name" value="Pept_S9A_N"/>
</dbReference>
<dbReference type="Pfam" id="PF00326">
    <property type="entry name" value="Peptidase_S9"/>
    <property type="match status" value="1"/>
</dbReference>
<reference evidence="5" key="1">
    <citation type="journal article" date="2014" name="Int. J. Syst. Evol. Microbiol.">
        <title>Complete genome sequence of Corynebacterium casei LMG S-19264T (=DSM 44701T), isolated from a smear-ripened cheese.</title>
        <authorList>
            <consortium name="US DOE Joint Genome Institute (JGI-PGF)"/>
            <person name="Walter F."/>
            <person name="Albersmeier A."/>
            <person name="Kalinowski J."/>
            <person name="Ruckert C."/>
        </authorList>
    </citation>
    <scope>NUCLEOTIDE SEQUENCE</scope>
    <source>
        <strain evidence="5">CGMCC 1.14988</strain>
    </source>
</reference>
<dbReference type="SUPFAM" id="SSF53474">
    <property type="entry name" value="alpha/beta-Hydrolases"/>
    <property type="match status" value="1"/>
</dbReference>
<dbReference type="GO" id="GO:0006508">
    <property type="term" value="P:proteolysis"/>
    <property type="evidence" value="ECO:0007669"/>
    <property type="project" value="InterPro"/>
</dbReference>
<evidence type="ECO:0000313" key="6">
    <source>
        <dbReference type="Proteomes" id="UP000650511"/>
    </source>
</evidence>
<dbReference type="SUPFAM" id="SSF82171">
    <property type="entry name" value="DPP6 N-terminal domain-like"/>
    <property type="match status" value="1"/>
</dbReference>
<evidence type="ECO:0000256" key="2">
    <source>
        <dbReference type="SAM" id="MobiDB-lite"/>
    </source>
</evidence>
<keyword evidence="1" id="KW-0378">Hydrolase</keyword>
<dbReference type="Gene3D" id="2.120.10.30">
    <property type="entry name" value="TolB, C-terminal domain"/>
    <property type="match status" value="1"/>
</dbReference>
<accession>A0A8J3A820</accession>
<dbReference type="Gene3D" id="3.40.50.1820">
    <property type="entry name" value="alpha/beta hydrolase"/>
    <property type="match status" value="1"/>
</dbReference>
<evidence type="ECO:0000313" key="5">
    <source>
        <dbReference type="EMBL" id="GGI03629.1"/>
    </source>
</evidence>
<feature type="domain" description="Peptidase S9 prolyl oligopeptidase catalytic" evidence="3">
    <location>
        <begin position="452"/>
        <end position="660"/>
    </location>
</feature>
<dbReference type="InterPro" id="IPR001375">
    <property type="entry name" value="Peptidase_S9_cat"/>
</dbReference>
<evidence type="ECO:0000256" key="1">
    <source>
        <dbReference type="ARBA" id="ARBA00022801"/>
    </source>
</evidence>
<keyword evidence="6" id="KW-1185">Reference proteome</keyword>
<dbReference type="InterPro" id="IPR029058">
    <property type="entry name" value="AB_hydrolase_fold"/>
</dbReference>
<dbReference type="Proteomes" id="UP000650511">
    <property type="component" value="Unassembled WGS sequence"/>
</dbReference>
<dbReference type="PANTHER" id="PTHR42776">
    <property type="entry name" value="SERINE PEPTIDASE S9 FAMILY MEMBER"/>
    <property type="match status" value="1"/>
</dbReference>
<protein>
    <submittedName>
        <fullName evidence="5">Peptidase S9</fullName>
    </submittedName>
</protein>
<dbReference type="EMBL" id="BMHA01000002">
    <property type="protein sequence ID" value="GGI03629.1"/>
    <property type="molecule type" value="Genomic_DNA"/>
</dbReference>
<evidence type="ECO:0000259" key="4">
    <source>
        <dbReference type="Pfam" id="PF02897"/>
    </source>
</evidence>
<feature type="region of interest" description="Disordered" evidence="2">
    <location>
        <begin position="1"/>
        <end position="36"/>
    </location>
</feature>
<sequence>MSAGGPTWDPVHPGEARPRSRAGRLGPSLRGMSTPAPSDIRAYLEIRTASPSGWSPDGASLLVSSDLPGSAQVHRLDLADAVLPVPAHDLVPVTRFEEPIGAGYLPADPTGANGHRLLLATDRGGNERHQLFTAPHAPASAFTGPDELDALVVDDEYIHRPGGVTRDGRLLAYATNRGNGVAFDTWVRDLTDGSERCVFATGGWTGPGGFSPDGRYLAVTEMTTRPGDNVVHLVDLEQVGDTPLSAGDPGVVELAPHPERESSVGTPSWLPDASAFFFSTDVGRDHSAIARGTPAGDHEIVVETGWDTGCGVDWSGRHLLVAWNDDGRTRVQLRDPATLAVTDEVPLPGEGVAGGFRFTRDGRWLVFAFTSATVPGDVWRYDTDERHLQRVTVSPCEVDPATFVTPELVRFPSFDGLEVPAFVYRPQRAPERGPAPVVVVIHGGPESQYRPSFPALTQYLVAQGFAVVAPNVRGSTGYGRRYQHLDDVDKRLDSVADLAALHDWLQTQDDLDASRAALYGGSYGGYMTLMGLVTQPERWAAGVDVVGMSNLVTFLENTSAWRRAFREREYGSLEHDRDVLLEASPITYVDRLRAPLFVVHGANDPRVPLSEAEQLHAVLEERGVRSELLVYKDEGHGLSKLANRIDCYPKVVAFLHEVLGD</sequence>